<dbReference type="GO" id="GO:0005829">
    <property type="term" value="C:cytosol"/>
    <property type="evidence" value="ECO:0007669"/>
    <property type="project" value="TreeGrafter"/>
</dbReference>
<keyword evidence="2 4" id="KW-0012">Acyltransferase</keyword>
<dbReference type="EMBL" id="CP060633">
    <property type="protein sequence ID" value="QNM02347.1"/>
    <property type="molecule type" value="Genomic_DNA"/>
</dbReference>
<evidence type="ECO:0000256" key="2">
    <source>
        <dbReference type="ARBA" id="ARBA00023315"/>
    </source>
</evidence>
<dbReference type="InterPro" id="IPR016035">
    <property type="entry name" value="Acyl_Trfase/lysoPLipase"/>
</dbReference>
<dbReference type="InterPro" id="IPR014043">
    <property type="entry name" value="Acyl_transferase_dom"/>
</dbReference>
<dbReference type="GO" id="GO:0004314">
    <property type="term" value="F:[acyl-carrier-protein] S-malonyltransferase activity"/>
    <property type="evidence" value="ECO:0007669"/>
    <property type="project" value="UniProtKB-EC"/>
</dbReference>
<comment type="catalytic activity">
    <reaction evidence="3 4">
        <text>holo-[ACP] + malonyl-CoA = malonyl-[ACP] + CoA</text>
        <dbReference type="Rhea" id="RHEA:41792"/>
        <dbReference type="Rhea" id="RHEA-COMP:9623"/>
        <dbReference type="Rhea" id="RHEA-COMP:9685"/>
        <dbReference type="ChEBI" id="CHEBI:57287"/>
        <dbReference type="ChEBI" id="CHEBI:57384"/>
        <dbReference type="ChEBI" id="CHEBI:64479"/>
        <dbReference type="ChEBI" id="CHEBI:78449"/>
        <dbReference type="EC" id="2.3.1.39"/>
    </reaction>
</comment>
<dbReference type="GO" id="GO:0006633">
    <property type="term" value="P:fatty acid biosynthetic process"/>
    <property type="evidence" value="ECO:0007669"/>
    <property type="project" value="TreeGrafter"/>
</dbReference>
<dbReference type="SUPFAM" id="SSF52151">
    <property type="entry name" value="FabD/lysophospholipase-like"/>
    <property type="match status" value="1"/>
</dbReference>
<organism evidence="7 8">
    <name type="scientific">Simiaoa sunii</name>
    <dbReference type="NCBI Taxonomy" id="2763672"/>
    <lineage>
        <taxon>Bacteria</taxon>
        <taxon>Bacillati</taxon>
        <taxon>Bacillota</taxon>
        <taxon>Clostridia</taxon>
        <taxon>Lachnospirales</taxon>
        <taxon>Lachnospiraceae</taxon>
        <taxon>Simiaoa</taxon>
    </lineage>
</organism>
<dbReference type="SUPFAM" id="SSF55048">
    <property type="entry name" value="Probable ACP-binding domain of malonyl-CoA ACP transacylase"/>
    <property type="match status" value="1"/>
</dbReference>
<dbReference type="Gene3D" id="3.30.70.250">
    <property type="entry name" value="Malonyl-CoA ACP transacylase, ACP-binding"/>
    <property type="match status" value="1"/>
</dbReference>
<comment type="similarity">
    <text evidence="4">Belongs to the fabD family.</text>
</comment>
<evidence type="ECO:0000256" key="1">
    <source>
        <dbReference type="ARBA" id="ARBA00022679"/>
    </source>
</evidence>
<name>A0A7G9FUW5_9FIRM</name>
<evidence type="ECO:0000313" key="7">
    <source>
        <dbReference type="EMBL" id="QNM02347.1"/>
    </source>
</evidence>
<evidence type="ECO:0000313" key="8">
    <source>
        <dbReference type="Proteomes" id="UP000515981"/>
    </source>
</evidence>
<dbReference type="KEGG" id="ssun:H9Q77_15040"/>
<reference evidence="7 8" key="1">
    <citation type="submission" date="2020-08" db="EMBL/GenBank/DDBJ databases">
        <authorList>
            <person name="Liu C."/>
            <person name="Sun Q."/>
        </authorList>
    </citation>
    <scope>NUCLEOTIDE SEQUENCE [LARGE SCALE GENOMIC DNA]</scope>
    <source>
        <strain evidence="7 8">NSJ-8</strain>
    </source>
</reference>
<protein>
    <recommendedName>
        <fullName evidence="4">Malonyl CoA-acyl carrier protein transacylase</fullName>
        <ecNumber evidence="4">2.3.1.39</ecNumber>
    </recommendedName>
</protein>
<sequence length="328" mass="35870">MSKIAYLFPGQGSQYIGMGKEFHDTYPEAQAVWKLADKVLQNLYWQDKREKQADSGHPYSMEQLTFEENPYINVTEYTQIAMLTMEVAILKVLEAKGLKAEMAAGLSLGEYGALAAAGVMELPDLFRIIRMRGIYMQEAYPEGGAMTAVLGLDGDAVAAICERTAKETGKVVSVANYNCPGQIVITGEADAVEAASEALKEAGAKRCIPLKVSGPFHSALLKNAGEQLAEELKSVKLSTPWIPYVSNVTADYVTDASQVAELLKQQVSSPVHFTQSVERMIADGVDTFIEIGPGKTLGSFVRKIDRNVKVYNIEKPEDLDRVMEELAC</sequence>
<accession>A0A7G9FUW5</accession>
<evidence type="ECO:0000256" key="3">
    <source>
        <dbReference type="ARBA" id="ARBA00048462"/>
    </source>
</evidence>
<dbReference type="Proteomes" id="UP000515981">
    <property type="component" value="Chromosome"/>
</dbReference>
<dbReference type="InterPro" id="IPR024925">
    <property type="entry name" value="Malonyl_CoA-ACP_transAc"/>
</dbReference>
<keyword evidence="1 4" id="KW-0808">Transferase</keyword>
<evidence type="ECO:0000259" key="6">
    <source>
        <dbReference type="SMART" id="SM00827"/>
    </source>
</evidence>
<gene>
    <name evidence="7" type="primary">fabD</name>
    <name evidence="7" type="ORF">H9Q77_15040</name>
</gene>
<dbReference type="InterPro" id="IPR004410">
    <property type="entry name" value="Malonyl_CoA-ACP_transAc_FabD"/>
</dbReference>
<evidence type="ECO:0000256" key="4">
    <source>
        <dbReference type="PIRNR" id="PIRNR000446"/>
    </source>
</evidence>
<dbReference type="PANTHER" id="PTHR42681">
    <property type="entry name" value="MALONYL-COA-ACYL CARRIER PROTEIN TRANSACYLASE, MITOCHONDRIAL"/>
    <property type="match status" value="1"/>
</dbReference>
<dbReference type="Gene3D" id="3.40.366.10">
    <property type="entry name" value="Malonyl-Coenzyme A Acyl Carrier Protein, domain 2"/>
    <property type="match status" value="1"/>
</dbReference>
<dbReference type="EC" id="2.3.1.39" evidence="4"/>
<dbReference type="InterPro" id="IPR016036">
    <property type="entry name" value="Malonyl_transacylase_ACP-bd"/>
</dbReference>
<keyword evidence="8" id="KW-1185">Reference proteome</keyword>
<feature type="domain" description="Malonyl-CoA:ACP transacylase (MAT)" evidence="6">
    <location>
        <begin position="7"/>
        <end position="328"/>
    </location>
</feature>
<dbReference type="PIRSF" id="PIRSF000446">
    <property type="entry name" value="Mct"/>
    <property type="match status" value="1"/>
</dbReference>
<dbReference type="AlphaFoldDB" id="A0A7G9FUW5"/>
<dbReference type="FunFam" id="3.30.70.250:FF:000001">
    <property type="entry name" value="Malonyl CoA-acyl carrier protein transacylase"/>
    <property type="match status" value="1"/>
</dbReference>
<feature type="active site" evidence="5">
    <location>
        <position position="107"/>
    </location>
</feature>
<dbReference type="PANTHER" id="PTHR42681:SF1">
    <property type="entry name" value="MALONYL-COA-ACYL CARRIER PROTEIN TRANSACYLASE, MITOCHONDRIAL"/>
    <property type="match status" value="1"/>
</dbReference>
<dbReference type="RefSeq" id="WP_249326056.1">
    <property type="nucleotide sequence ID" value="NZ_CP060633.1"/>
</dbReference>
<feature type="active site" evidence="5">
    <location>
        <position position="217"/>
    </location>
</feature>
<evidence type="ECO:0000256" key="5">
    <source>
        <dbReference type="PIRSR" id="PIRSR000446-1"/>
    </source>
</evidence>
<dbReference type="SMART" id="SM00827">
    <property type="entry name" value="PKS_AT"/>
    <property type="match status" value="1"/>
</dbReference>
<dbReference type="InterPro" id="IPR001227">
    <property type="entry name" value="Ac_transferase_dom_sf"/>
</dbReference>
<dbReference type="Pfam" id="PF00698">
    <property type="entry name" value="Acyl_transf_1"/>
    <property type="match status" value="1"/>
</dbReference>
<proteinExistence type="inferred from homology"/>
<dbReference type="InterPro" id="IPR050858">
    <property type="entry name" value="Mal-CoA-ACP_Trans/PKS_FabD"/>
</dbReference>
<dbReference type="NCBIfam" id="TIGR00128">
    <property type="entry name" value="fabD"/>
    <property type="match status" value="1"/>
</dbReference>